<dbReference type="PANTHER" id="PTHR31760">
    <property type="entry name" value="S-ADENOSYL-L-METHIONINE-DEPENDENT METHYLTRANSFERASES SUPERFAMILY PROTEIN"/>
    <property type="match status" value="1"/>
</dbReference>
<keyword evidence="1 6" id="KW-0963">Cytoplasm</keyword>
<comment type="similarity">
    <text evidence="6">Belongs to the methyltransferase superfamily. RNA methyltransferase RsmG family.</text>
</comment>
<evidence type="ECO:0000256" key="3">
    <source>
        <dbReference type="ARBA" id="ARBA00022603"/>
    </source>
</evidence>
<dbReference type="Gene3D" id="3.40.50.150">
    <property type="entry name" value="Vaccinia Virus protein VP39"/>
    <property type="match status" value="1"/>
</dbReference>
<comment type="function">
    <text evidence="6">Specifically methylates the N7 position of guanine in position 535 of 16S rRNA.</text>
</comment>
<dbReference type="Pfam" id="PF02527">
    <property type="entry name" value="GidB"/>
    <property type="match status" value="1"/>
</dbReference>
<dbReference type="NCBIfam" id="TIGR00138">
    <property type="entry name" value="rsmG_gidB"/>
    <property type="match status" value="1"/>
</dbReference>
<comment type="caution">
    <text evidence="7">The sequence shown here is derived from an EMBL/GenBank/DDBJ whole genome shotgun (WGS) entry which is preliminary data.</text>
</comment>
<evidence type="ECO:0000313" key="8">
    <source>
        <dbReference type="Proteomes" id="UP001596044"/>
    </source>
</evidence>
<feature type="binding site" evidence="6">
    <location>
        <position position="84"/>
    </location>
    <ligand>
        <name>S-adenosyl-L-methionine</name>
        <dbReference type="ChEBI" id="CHEBI:59789"/>
    </ligand>
</feature>
<evidence type="ECO:0000313" key="7">
    <source>
        <dbReference type="EMBL" id="MFC5450639.1"/>
    </source>
</evidence>
<evidence type="ECO:0000256" key="6">
    <source>
        <dbReference type="HAMAP-Rule" id="MF_00074"/>
    </source>
</evidence>
<dbReference type="GO" id="GO:0008168">
    <property type="term" value="F:methyltransferase activity"/>
    <property type="evidence" value="ECO:0007669"/>
    <property type="project" value="UniProtKB-KW"/>
</dbReference>
<dbReference type="EMBL" id="JBHSMJ010000026">
    <property type="protein sequence ID" value="MFC5450639.1"/>
    <property type="molecule type" value="Genomic_DNA"/>
</dbReference>
<dbReference type="InterPro" id="IPR003682">
    <property type="entry name" value="rRNA_ssu_MeTfrase_G"/>
</dbReference>
<evidence type="ECO:0000256" key="2">
    <source>
        <dbReference type="ARBA" id="ARBA00022552"/>
    </source>
</evidence>
<gene>
    <name evidence="6 7" type="primary">rsmG</name>
    <name evidence="7" type="ORF">ACFPOG_20510</name>
</gene>
<keyword evidence="3 6" id="KW-0489">Methyltransferase</keyword>
<dbReference type="InterPro" id="IPR029063">
    <property type="entry name" value="SAM-dependent_MTases_sf"/>
</dbReference>
<dbReference type="PIRSF" id="PIRSF003078">
    <property type="entry name" value="GidB"/>
    <property type="match status" value="1"/>
</dbReference>
<keyword evidence="4 6" id="KW-0808">Transferase</keyword>
<dbReference type="RefSeq" id="WP_270885171.1">
    <property type="nucleotide sequence ID" value="NZ_JAQFVF010000088.1"/>
</dbReference>
<organism evidence="7 8">
    <name type="scientific">Paenibacillus aestuarii</name>
    <dbReference type="NCBI Taxonomy" id="516965"/>
    <lineage>
        <taxon>Bacteria</taxon>
        <taxon>Bacillati</taxon>
        <taxon>Bacillota</taxon>
        <taxon>Bacilli</taxon>
        <taxon>Bacillales</taxon>
        <taxon>Paenibacillaceae</taxon>
        <taxon>Paenibacillus</taxon>
    </lineage>
</organism>
<dbReference type="GO" id="GO:0032259">
    <property type="term" value="P:methylation"/>
    <property type="evidence" value="ECO:0007669"/>
    <property type="project" value="UniProtKB-KW"/>
</dbReference>
<comment type="caution">
    <text evidence="6">Lacks conserved residue(s) required for the propagation of feature annotation.</text>
</comment>
<accession>A0ABW0KB87</accession>
<keyword evidence="2 6" id="KW-0698">rRNA processing</keyword>
<evidence type="ECO:0000256" key="5">
    <source>
        <dbReference type="ARBA" id="ARBA00022691"/>
    </source>
</evidence>
<dbReference type="HAMAP" id="MF_00074">
    <property type="entry name" value="16SrRNA_methyltr_G"/>
    <property type="match status" value="1"/>
</dbReference>
<dbReference type="SUPFAM" id="SSF53335">
    <property type="entry name" value="S-adenosyl-L-methionine-dependent methyltransferases"/>
    <property type="match status" value="1"/>
</dbReference>
<dbReference type="PANTHER" id="PTHR31760:SF0">
    <property type="entry name" value="S-ADENOSYL-L-METHIONINE-DEPENDENT METHYLTRANSFERASES SUPERFAMILY PROTEIN"/>
    <property type="match status" value="1"/>
</dbReference>
<proteinExistence type="inferred from homology"/>
<evidence type="ECO:0000256" key="1">
    <source>
        <dbReference type="ARBA" id="ARBA00022490"/>
    </source>
</evidence>
<keyword evidence="8" id="KW-1185">Reference proteome</keyword>
<comment type="subcellular location">
    <subcellularLocation>
        <location evidence="6">Cytoplasm</location>
    </subcellularLocation>
</comment>
<protein>
    <recommendedName>
        <fullName evidence="6">Ribosomal RNA small subunit methyltransferase G</fullName>
        <ecNumber evidence="6">2.1.1.-</ecNumber>
    </recommendedName>
    <alternativeName>
        <fullName evidence="6">16S rRNA 7-methylguanosine methyltransferase</fullName>
        <shortName evidence="6">16S rRNA m7G methyltransferase</shortName>
    </alternativeName>
</protein>
<name>A0ABW0KB87_9BACL</name>
<dbReference type="CDD" id="cd02440">
    <property type="entry name" value="AdoMet_MTases"/>
    <property type="match status" value="1"/>
</dbReference>
<sequence length="242" mass="27552">MDAIQQQFVQLLQQHNIQLTSDQLEQFELYYKTLVEWNEKMNLTAITEREQVYMKHFYDSLSLSFYFPIGEASLLADIGSGAGFPSVPLKIAFPHLQVTIIDSLNKRISFLRELVSQLGLNGVECVHGRAEDISRMPAYRDHFDLVTARAVARLTVLNEFCLPFVKKGGTFVAMKGSEIEEELKEASFSLSELKARLVQVDRMSLPIEDSVRHFVRIEKLANTPGKYPRKAGTPLKNPLIKF</sequence>
<dbReference type="EC" id="2.1.1.-" evidence="6"/>
<keyword evidence="5 6" id="KW-0949">S-adenosyl-L-methionine</keyword>
<feature type="binding site" evidence="6">
    <location>
        <position position="149"/>
    </location>
    <ligand>
        <name>S-adenosyl-L-methionine</name>
        <dbReference type="ChEBI" id="CHEBI:59789"/>
    </ligand>
</feature>
<dbReference type="Proteomes" id="UP001596044">
    <property type="component" value="Unassembled WGS sequence"/>
</dbReference>
<evidence type="ECO:0000256" key="4">
    <source>
        <dbReference type="ARBA" id="ARBA00022679"/>
    </source>
</evidence>
<feature type="binding site" evidence="6">
    <location>
        <begin position="130"/>
        <end position="131"/>
    </location>
    <ligand>
        <name>S-adenosyl-L-methionine</name>
        <dbReference type="ChEBI" id="CHEBI:59789"/>
    </ligand>
</feature>
<feature type="binding site" evidence="6">
    <location>
        <position position="79"/>
    </location>
    <ligand>
        <name>S-adenosyl-L-methionine</name>
        <dbReference type="ChEBI" id="CHEBI:59789"/>
    </ligand>
</feature>
<reference evidence="8" key="1">
    <citation type="journal article" date="2019" name="Int. J. Syst. Evol. Microbiol.">
        <title>The Global Catalogue of Microorganisms (GCM) 10K type strain sequencing project: providing services to taxonomists for standard genome sequencing and annotation.</title>
        <authorList>
            <consortium name="The Broad Institute Genomics Platform"/>
            <consortium name="The Broad Institute Genome Sequencing Center for Infectious Disease"/>
            <person name="Wu L."/>
            <person name="Ma J."/>
        </authorList>
    </citation>
    <scope>NUCLEOTIDE SEQUENCE [LARGE SCALE GENOMIC DNA]</scope>
    <source>
        <strain evidence="8">KACC 11904</strain>
    </source>
</reference>